<proteinExistence type="predicted"/>
<dbReference type="InterPro" id="IPR015943">
    <property type="entry name" value="WD40/YVTN_repeat-like_dom_sf"/>
</dbReference>
<reference evidence="2 3" key="1">
    <citation type="journal article" date="2020" name="ISME J.">
        <title>Comparative genomics reveals insights into cyanobacterial evolution and habitat adaptation.</title>
        <authorList>
            <person name="Chen M.Y."/>
            <person name="Teng W.K."/>
            <person name="Zhao L."/>
            <person name="Hu C.X."/>
            <person name="Zhou Y.K."/>
            <person name="Han B.P."/>
            <person name="Song L.R."/>
            <person name="Shu W.S."/>
        </authorList>
    </citation>
    <scope>NUCLEOTIDE SEQUENCE [LARGE SCALE GENOMIC DNA]</scope>
    <source>
        <strain evidence="2 3">FACHB-1050</strain>
    </source>
</reference>
<name>A0ABR8CDW8_9CYAN</name>
<comment type="caution">
    <text evidence="2">The sequence shown here is derived from an EMBL/GenBank/DDBJ whole genome shotgun (WGS) entry which is preliminary data.</text>
</comment>
<feature type="domain" description="Choice-of-anchor I" evidence="1">
    <location>
        <begin position="6"/>
        <end position="121"/>
    </location>
</feature>
<organism evidence="2 3">
    <name type="scientific">Phormidium tenue FACHB-1050</name>
    <dbReference type="NCBI Taxonomy" id="2692857"/>
    <lineage>
        <taxon>Bacteria</taxon>
        <taxon>Bacillati</taxon>
        <taxon>Cyanobacteriota</taxon>
        <taxon>Cyanophyceae</taxon>
        <taxon>Oscillatoriophycideae</taxon>
        <taxon>Oscillatoriales</taxon>
        <taxon>Oscillatoriaceae</taxon>
        <taxon>Phormidium</taxon>
    </lineage>
</organism>
<sequence>MSDRKQVASLTLPGIGPDSIAITPDGKKLVVAIEDEENTDKLPGKRLGTVAIITLDYNNLSKSSIQNIAINLKGISGVNFPNAPQPEYVAISPDGKMAAVTLQENNAIALIDIKSASVTRIFSARTSYSTCRPERR</sequence>
<dbReference type="Pfam" id="PF22494">
    <property type="entry name" value="choice_anch_I"/>
    <property type="match status" value="1"/>
</dbReference>
<dbReference type="Gene3D" id="2.130.10.10">
    <property type="entry name" value="YVTN repeat-like/Quinoprotein amine dehydrogenase"/>
    <property type="match status" value="1"/>
</dbReference>
<accession>A0ABR8CDW8</accession>
<dbReference type="PANTHER" id="PTHR46928:SF1">
    <property type="entry name" value="MESENCHYME-SPECIFIC CELL SURFACE GLYCOPROTEIN"/>
    <property type="match status" value="1"/>
</dbReference>
<protein>
    <recommendedName>
        <fullName evidence="1">Choice-of-anchor I domain-containing protein</fullName>
    </recommendedName>
</protein>
<gene>
    <name evidence="2" type="ORF">H6G05_15510</name>
</gene>
<evidence type="ECO:0000259" key="1">
    <source>
        <dbReference type="Pfam" id="PF22494"/>
    </source>
</evidence>
<dbReference type="RefSeq" id="WP_190579105.1">
    <property type="nucleotide sequence ID" value="NZ_CAWPQU010000019.1"/>
</dbReference>
<evidence type="ECO:0000313" key="3">
    <source>
        <dbReference type="Proteomes" id="UP000618445"/>
    </source>
</evidence>
<dbReference type="EMBL" id="JACJQY010000026">
    <property type="protein sequence ID" value="MBD2318247.1"/>
    <property type="molecule type" value="Genomic_DNA"/>
</dbReference>
<evidence type="ECO:0000313" key="2">
    <source>
        <dbReference type="EMBL" id="MBD2318247.1"/>
    </source>
</evidence>
<dbReference type="InterPro" id="IPR011048">
    <property type="entry name" value="Haem_d1_sf"/>
</dbReference>
<keyword evidence="3" id="KW-1185">Reference proteome</keyword>
<dbReference type="PANTHER" id="PTHR46928">
    <property type="entry name" value="MESENCHYME-SPECIFIC CELL SURFACE GLYCOPROTEIN"/>
    <property type="match status" value="1"/>
</dbReference>
<dbReference type="InterPro" id="IPR055188">
    <property type="entry name" value="Choice_anch_I"/>
</dbReference>
<dbReference type="SUPFAM" id="SSF51004">
    <property type="entry name" value="C-terminal (heme d1) domain of cytochrome cd1-nitrite reductase"/>
    <property type="match status" value="1"/>
</dbReference>
<dbReference type="InterPro" id="IPR052956">
    <property type="entry name" value="Mesenchyme-surface_protein"/>
</dbReference>
<dbReference type="Proteomes" id="UP000618445">
    <property type="component" value="Unassembled WGS sequence"/>
</dbReference>